<dbReference type="AlphaFoldDB" id="A0A2H9T9D3"/>
<comment type="caution">
    <text evidence="1">The sequence shown here is derived from an EMBL/GenBank/DDBJ whole genome shotgun (WGS) entry which is preliminary data.</text>
</comment>
<proteinExistence type="predicted"/>
<organism evidence="1">
    <name type="scientific">invertebrate metagenome</name>
    <dbReference type="NCBI Taxonomy" id="1711999"/>
    <lineage>
        <taxon>unclassified sequences</taxon>
        <taxon>metagenomes</taxon>
        <taxon>organismal metagenomes</taxon>
    </lineage>
</organism>
<accession>A0A2H9T9D3</accession>
<dbReference type="InterPro" id="IPR024423">
    <property type="entry name" value="DUF3050"/>
</dbReference>
<dbReference type="Gene3D" id="1.20.910.10">
    <property type="entry name" value="Heme oxygenase-like"/>
    <property type="match status" value="1"/>
</dbReference>
<evidence type="ECO:0000313" key="1">
    <source>
        <dbReference type="EMBL" id="PJE79832.1"/>
    </source>
</evidence>
<dbReference type="Pfam" id="PF11251">
    <property type="entry name" value="DUF3050"/>
    <property type="match status" value="1"/>
</dbReference>
<sequence length="149" mass="16722">MSLAKRLQQDMTCISLLWLPVENARRVRFINQIVLHGESDEDCYGHPSSHLAMYLSAMKKIDAGISEFQQMCASFCQSDNHWKNIIIKSAAVPEYVRAFVTDTLTVATEGSTLDVASYFLFGREDAIPVMFSALLSQWQVNAEAIPAMK</sequence>
<reference evidence="1" key="1">
    <citation type="journal article" date="2017" name="Appl. Environ. Microbiol.">
        <title>Molecular characterization of an Endozoicomonas-like organism causing infection in king scallop Pecten maximus L.</title>
        <authorList>
            <person name="Cano I."/>
            <person name="van Aerle R."/>
            <person name="Ross S."/>
            <person name="Verner-Jeffreys D.W."/>
            <person name="Paley R.K."/>
            <person name="Rimmer G."/>
            <person name="Ryder D."/>
            <person name="Hooper P."/>
            <person name="Stone D."/>
            <person name="Feist S.W."/>
        </authorList>
    </citation>
    <scope>NUCLEOTIDE SEQUENCE</scope>
</reference>
<dbReference type="EMBL" id="NSIT01000045">
    <property type="protein sequence ID" value="PJE79832.1"/>
    <property type="molecule type" value="Genomic_DNA"/>
</dbReference>
<protein>
    <submittedName>
        <fullName evidence="1">Uncharacterized protein</fullName>
    </submittedName>
</protein>
<gene>
    <name evidence="1" type="ORF">CI610_01188</name>
</gene>
<dbReference type="InterPro" id="IPR016084">
    <property type="entry name" value="Haem_Oase-like_multi-hlx"/>
</dbReference>
<name>A0A2H9T9D3_9ZZZZ</name>